<evidence type="ECO:0000256" key="1">
    <source>
        <dbReference type="SAM" id="Phobius"/>
    </source>
</evidence>
<keyword evidence="3" id="KW-1185">Reference proteome</keyword>
<evidence type="ECO:0000313" key="3">
    <source>
        <dbReference type="Proteomes" id="UP000588586"/>
    </source>
</evidence>
<accession>A0A849HNK7</accession>
<sequence>MHQHPPHTPLLASTSAAKSSHVSGASNRVVYAAPSPLAPPRPFVVLTFGTLRRVPDDPRPLRHTVAMNSWSIQLLGWAGSALLVFSLLQQRVLRFRLLNLTASLTLTVFNALVHVWPMVAMNLVTGSINIWMITRLVRERGDSSVYEVIPVGPDEAYLRHFLKVQAADIAKYFPQFDPAEGLGPGRSAYLVERGNETVGVVVVRDAGEGVAQVELDYVTPRFRDFSPGEFVYRSSGLFRGKGFRQIKTPPGMLDPYYRRLGFREEGDHWVVDLPAASL</sequence>
<protein>
    <submittedName>
        <fullName evidence="2">Uncharacterized protein</fullName>
    </submittedName>
</protein>
<keyword evidence="1" id="KW-1133">Transmembrane helix</keyword>
<gene>
    <name evidence="2" type="ORF">HJG52_09285</name>
</gene>
<evidence type="ECO:0000313" key="2">
    <source>
        <dbReference type="EMBL" id="NNM46197.1"/>
    </source>
</evidence>
<feature type="transmembrane region" description="Helical" evidence="1">
    <location>
        <begin position="70"/>
        <end position="88"/>
    </location>
</feature>
<proteinExistence type="predicted"/>
<reference evidence="2 3" key="1">
    <citation type="submission" date="2020-04" db="EMBL/GenBank/DDBJ databases">
        <title>Knoellia sp. isolate from air conditioner.</title>
        <authorList>
            <person name="Chea S."/>
            <person name="Kim D.-U."/>
        </authorList>
    </citation>
    <scope>NUCLEOTIDE SEQUENCE [LARGE SCALE GENOMIC DNA]</scope>
    <source>
        <strain evidence="2 3">DB2414S</strain>
    </source>
</reference>
<keyword evidence="1" id="KW-0812">Transmembrane</keyword>
<comment type="caution">
    <text evidence="2">The sequence shown here is derived from an EMBL/GenBank/DDBJ whole genome shotgun (WGS) entry which is preliminary data.</text>
</comment>
<dbReference type="Proteomes" id="UP000588586">
    <property type="component" value="Unassembled WGS sequence"/>
</dbReference>
<organism evidence="2 3">
    <name type="scientific">Knoellia koreensis</name>
    <dbReference type="NCBI Taxonomy" id="2730921"/>
    <lineage>
        <taxon>Bacteria</taxon>
        <taxon>Bacillati</taxon>
        <taxon>Actinomycetota</taxon>
        <taxon>Actinomycetes</taxon>
        <taxon>Micrococcales</taxon>
        <taxon>Intrasporangiaceae</taxon>
        <taxon>Knoellia</taxon>
    </lineage>
</organism>
<dbReference type="AlphaFoldDB" id="A0A849HNK7"/>
<keyword evidence="1" id="KW-0472">Membrane</keyword>
<feature type="transmembrane region" description="Helical" evidence="1">
    <location>
        <begin position="95"/>
        <end position="113"/>
    </location>
</feature>
<dbReference type="EMBL" id="JABEPQ010000002">
    <property type="protein sequence ID" value="NNM46197.1"/>
    <property type="molecule type" value="Genomic_DNA"/>
</dbReference>
<name>A0A849HNK7_9MICO</name>